<reference evidence="19 20" key="1">
    <citation type="submission" date="2017-09" db="EMBL/GenBank/DDBJ databases">
        <title>Depth-based differentiation of microbial function through sediment-hosted aquifers and enrichment of novel symbionts in the deep terrestrial subsurface.</title>
        <authorList>
            <person name="Probst A.J."/>
            <person name="Ladd B."/>
            <person name="Jarett J.K."/>
            <person name="Geller-Mcgrath D.E."/>
            <person name="Sieber C.M."/>
            <person name="Emerson J.B."/>
            <person name="Anantharaman K."/>
            <person name="Thomas B.C."/>
            <person name="Malmstrom R."/>
            <person name="Stieglmeier M."/>
            <person name="Klingl A."/>
            <person name="Woyke T."/>
            <person name="Ryan C.M."/>
            <person name="Banfield J.F."/>
        </authorList>
    </citation>
    <scope>NUCLEOTIDE SEQUENCE [LARGE SCALE GENOMIC DNA]</scope>
    <source>
        <strain evidence="19">CG07_land_8_20_14_0_80_42_15</strain>
    </source>
</reference>
<evidence type="ECO:0000256" key="2">
    <source>
        <dbReference type="ARBA" id="ARBA00007532"/>
    </source>
</evidence>
<dbReference type="PANTHER" id="PTHR22912">
    <property type="entry name" value="DISULFIDE OXIDOREDUCTASE"/>
    <property type="match status" value="1"/>
</dbReference>
<feature type="disulfide bond" description="Redox-active" evidence="15">
    <location>
        <begin position="41"/>
        <end position="46"/>
    </location>
</feature>
<dbReference type="SUPFAM" id="SSF55424">
    <property type="entry name" value="FAD/NAD-linked reductases, dimerisation (C-terminal) domain"/>
    <property type="match status" value="1"/>
</dbReference>
<feature type="binding site" evidence="14">
    <location>
        <position position="261"/>
    </location>
    <ligand>
        <name>NAD(+)</name>
        <dbReference type="ChEBI" id="CHEBI:57540"/>
    </ligand>
</feature>
<evidence type="ECO:0000256" key="13">
    <source>
        <dbReference type="PIRSR" id="PIRSR000350-2"/>
    </source>
</evidence>
<keyword evidence="8 16" id="KW-0560">Oxidoreductase</keyword>
<sequence length="455" mass="48745">MPKYDLTVIGTGPCGYVASIWAARCNLKVAVVEKSLLGGTCLNWGCIPTKILLHTAKVFVTAKNASSYGVNVGPVSLDFEKAFIRKEKVLEQLRNGINSLFKARKIDLFKGEAKILDKGLVEAEKERLESENILIATGSRPLGLPIFKFDKESILTSDDIMSHRALPESILIVGGGAIGCEYATLYNSFGKKVVIVEMMDTLIPLLDSELGKRLAVIFKNRGIEVATKTKVEAIKKTGAGIKAALSNGKVYNLEKALICVGRKFNSENLGLEKLGVKFDNGKIIADEYFRTNVPGIYAAGDVIGGVLLAHVASHEGMAAVNNIKGERQVVNYNAVPNCIFTNPEIATVGLSEQEAKANAGEIKVSRFPYSALGKAQAIGEAEGFVKIIGEVSSGKILGAHILGAHATDLIGELTLALKGGLKVSDLMDTIHAHPTFSESISEAAFNFYGKAIHII</sequence>
<keyword evidence="10" id="KW-1015">Disulfide bond</keyword>
<proteinExistence type="inferred from homology"/>
<feature type="domain" description="FAD/NAD(P)-binding" evidence="18">
    <location>
        <begin position="4"/>
        <end position="316"/>
    </location>
</feature>
<dbReference type="Pfam" id="PF02852">
    <property type="entry name" value="Pyr_redox_dim"/>
    <property type="match status" value="1"/>
</dbReference>
<dbReference type="Proteomes" id="UP000230052">
    <property type="component" value="Unassembled WGS sequence"/>
</dbReference>
<feature type="binding site" evidence="14">
    <location>
        <position position="50"/>
    </location>
    <ligand>
        <name>FAD</name>
        <dbReference type="ChEBI" id="CHEBI:57692"/>
    </ligand>
</feature>
<evidence type="ECO:0000259" key="17">
    <source>
        <dbReference type="Pfam" id="PF02852"/>
    </source>
</evidence>
<evidence type="ECO:0000313" key="19">
    <source>
        <dbReference type="EMBL" id="PIU42369.1"/>
    </source>
</evidence>
<evidence type="ECO:0000256" key="3">
    <source>
        <dbReference type="ARBA" id="ARBA00012608"/>
    </source>
</evidence>
<keyword evidence="14" id="KW-0547">Nucleotide-binding</keyword>
<dbReference type="FunFam" id="3.30.390.30:FF:000001">
    <property type="entry name" value="Dihydrolipoyl dehydrogenase"/>
    <property type="match status" value="1"/>
</dbReference>
<dbReference type="NCBIfam" id="TIGR01350">
    <property type="entry name" value="lipoamide_DH"/>
    <property type="match status" value="1"/>
</dbReference>
<evidence type="ECO:0000256" key="4">
    <source>
        <dbReference type="ARBA" id="ARBA00016961"/>
    </source>
</evidence>
<dbReference type="InterPro" id="IPR050151">
    <property type="entry name" value="Class-I_Pyr_Nuc-Dis_Oxidored"/>
</dbReference>
<dbReference type="Pfam" id="PF07992">
    <property type="entry name" value="Pyr_redox_2"/>
    <property type="match status" value="1"/>
</dbReference>
<dbReference type="InterPro" id="IPR012999">
    <property type="entry name" value="Pyr_OxRdtase_I_AS"/>
</dbReference>
<dbReference type="PANTHER" id="PTHR22912:SF217">
    <property type="entry name" value="DIHYDROLIPOYL DEHYDROGENASE"/>
    <property type="match status" value="1"/>
</dbReference>
<dbReference type="SUPFAM" id="SSF51905">
    <property type="entry name" value="FAD/NAD(P)-binding domain"/>
    <property type="match status" value="1"/>
</dbReference>
<evidence type="ECO:0000256" key="7">
    <source>
        <dbReference type="ARBA" id="ARBA00022827"/>
    </source>
</evidence>
<gene>
    <name evidence="19" type="primary">lpdA</name>
    <name evidence="19" type="ORF">COS99_00475</name>
</gene>
<dbReference type="Gene3D" id="3.50.50.60">
    <property type="entry name" value="FAD/NAD(P)-binding domain"/>
    <property type="match status" value="2"/>
</dbReference>
<feature type="active site" description="Proton acceptor" evidence="13">
    <location>
        <position position="433"/>
    </location>
</feature>
<dbReference type="EC" id="1.8.1.4" evidence="3 16"/>
<evidence type="ECO:0000256" key="8">
    <source>
        <dbReference type="ARBA" id="ARBA00023002"/>
    </source>
</evidence>
<accession>A0A2J0KX74</accession>
<comment type="miscellaneous">
    <text evidence="16">The active site is a redox-active disulfide bond.</text>
</comment>
<dbReference type="GO" id="GO:0005737">
    <property type="term" value="C:cytoplasm"/>
    <property type="evidence" value="ECO:0007669"/>
    <property type="project" value="UniProtKB-SubCell"/>
</dbReference>
<feature type="binding site" evidence="14">
    <location>
        <position position="301"/>
    </location>
    <ligand>
        <name>FAD</name>
        <dbReference type="ChEBI" id="CHEBI:57692"/>
    </ligand>
</feature>
<keyword evidence="5" id="KW-0963">Cytoplasm</keyword>
<dbReference type="InterPro" id="IPR001100">
    <property type="entry name" value="Pyr_nuc-diS_OxRdtase"/>
</dbReference>
<dbReference type="PIRSF" id="PIRSF000350">
    <property type="entry name" value="Mercury_reductase_MerA"/>
    <property type="match status" value="1"/>
</dbReference>
<dbReference type="InterPro" id="IPR004099">
    <property type="entry name" value="Pyr_nucl-diS_OxRdtase_dimer"/>
</dbReference>
<name>A0A2J0KX74_9BACT</name>
<dbReference type="GO" id="GO:0006103">
    <property type="term" value="P:2-oxoglutarate metabolic process"/>
    <property type="evidence" value="ECO:0007669"/>
    <property type="project" value="TreeGrafter"/>
</dbReference>
<dbReference type="GO" id="GO:0050660">
    <property type="term" value="F:flavin adenine dinucleotide binding"/>
    <property type="evidence" value="ECO:0007669"/>
    <property type="project" value="InterPro"/>
</dbReference>
<dbReference type="InterPro" id="IPR036188">
    <property type="entry name" value="FAD/NAD-bd_sf"/>
</dbReference>
<evidence type="ECO:0000256" key="10">
    <source>
        <dbReference type="ARBA" id="ARBA00023157"/>
    </source>
</evidence>
<evidence type="ECO:0000256" key="11">
    <source>
        <dbReference type="ARBA" id="ARBA00023284"/>
    </source>
</evidence>
<evidence type="ECO:0000256" key="15">
    <source>
        <dbReference type="PIRSR" id="PIRSR000350-4"/>
    </source>
</evidence>
<keyword evidence="6 16" id="KW-0285">Flavoprotein</keyword>
<keyword evidence="9 14" id="KW-0520">NAD</keyword>
<evidence type="ECO:0000313" key="20">
    <source>
        <dbReference type="Proteomes" id="UP000230052"/>
    </source>
</evidence>
<comment type="cofactor">
    <cofactor evidence="14 16">
        <name>FAD</name>
        <dbReference type="ChEBI" id="CHEBI:57692"/>
    </cofactor>
    <text evidence="14 16">Binds 1 FAD per subunit.</text>
</comment>
<dbReference type="InterPro" id="IPR016156">
    <property type="entry name" value="FAD/NAD-linked_Rdtase_dimer_sf"/>
</dbReference>
<dbReference type="AlphaFoldDB" id="A0A2J0KX74"/>
<evidence type="ECO:0000256" key="14">
    <source>
        <dbReference type="PIRSR" id="PIRSR000350-3"/>
    </source>
</evidence>
<dbReference type="InterPro" id="IPR006258">
    <property type="entry name" value="Lipoamide_DH"/>
</dbReference>
<protein>
    <recommendedName>
        <fullName evidence="4 16">Dihydrolipoyl dehydrogenase</fullName>
        <ecNumber evidence="3 16">1.8.1.4</ecNumber>
    </recommendedName>
</protein>
<feature type="domain" description="Pyridine nucleotide-disulphide oxidoreductase dimerisation" evidence="17">
    <location>
        <begin position="335"/>
        <end position="444"/>
    </location>
</feature>
<evidence type="ECO:0000256" key="12">
    <source>
        <dbReference type="ARBA" id="ARBA00049187"/>
    </source>
</evidence>
<evidence type="ECO:0000256" key="9">
    <source>
        <dbReference type="ARBA" id="ARBA00023027"/>
    </source>
</evidence>
<evidence type="ECO:0000256" key="16">
    <source>
        <dbReference type="RuleBase" id="RU003692"/>
    </source>
</evidence>
<dbReference type="PROSITE" id="PS00076">
    <property type="entry name" value="PYRIDINE_REDOX_1"/>
    <property type="match status" value="1"/>
</dbReference>
<evidence type="ECO:0000259" key="18">
    <source>
        <dbReference type="Pfam" id="PF07992"/>
    </source>
</evidence>
<organism evidence="19 20">
    <name type="scientific">Candidatus Aquitaenariimonas noxiae</name>
    <dbReference type="NCBI Taxonomy" id="1974741"/>
    <lineage>
        <taxon>Bacteria</taxon>
        <taxon>Pseudomonadati</taxon>
        <taxon>Candidatus Omnitrophota</taxon>
        <taxon>Candidatus Aquitaenariimonas</taxon>
    </lineage>
</organism>
<dbReference type="EMBL" id="PEWV01000008">
    <property type="protein sequence ID" value="PIU42369.1"/>
    <property type="molecule type" value="Genomic_DNA"/>
</dbReference>
<comment type="catalytic activity">
    <reaction evidence="12 16">
        <text>N(6)-[(R)-dihydrolipoyl]-L-lysyl-[protein] + NAD(+) = N(6)-[(R)-lipoyl]-L-lysyl-[protein] + NADH + H(+)</text>
        <dbReference type="Rhea" id="RHEA:15045"/>
        <dbReference type="Rhea" id="RHEA-COMP:10474"/>
        <dbReference type="Rhea" id="RHEA-COMP:10475"/>
        <dbReference type="ChEBI" id="CHEBI:15378"/>
        <dbReference type="ChEBI" id="CHEBI:57540"/>
        <dbReference type="ChEBI" id="CHEBI:57945"/>
        <dbReference type="ChEBI" id="CHEBI:83099"/>
        <dbReference type="ChEBI" id="CHEBI:83100"/>
        <dbReference type="EC" id="1.8.1.4"/>
    </reaction>
</comment>
<dbReference type="GO" id="GO:0004148">
    <property type="term" value="F:dihydrolipoyl dehydrogenase (NADH) activity"/>
    <property type="evidence" value="ECO:0007669"/>
    <property type="project" value="UniProtKB-EC"/>
</dbReference>
<feature type="binding site" evidence="14">
    <location>
        <begin position="174"/>
        <end position="181"/>
    </location>
    <ligand>
        <name>NAD(+)</name>
        <dbReference type="ChEBI" id="CHEBI:57540"/>
    </ligand>
</feature>
<dbReference type="Gene3D" id="3.30.390.30">
    <property type="match status" value="1"/>
</dbReference>
<feature type="binding site" evidence="14">
    <location>
        <begin position="137"/>
        <end position="139"/>
    </location>
    <ligand>
        <name>FAD</name>
        <dbReference type="ChEBI" id="CHEBI:57692"/>
    </ligand>
</feature>
<dbReference type="InterPro" id="IPR023753">
    <property type="entry name" value="FAD/NAD-binding_dom"/>
</dbReference>
<feature type="binding site" evidence="14">
    <location>
        <position position="197"/>
    </location>
    <ligand>
        <name>NAD(+)</name>
        <dbReference type="ChEBI" id="CHEBI:57540"/>
    </ligand>
</feature>
<comment type="similarity">
    <text evidence="2 16">Belongs to the class-I pyridine nucleotide-disulfide oxidoreductase family.</text>
</comment>
<dbReference type="PRINTS" id="PR00411">
    <property type="entry name" value="PNDRDTASEI"/>
</dbReference>
<keyword evidence="11 16" id="KW-0676">Redox-active center</keyword>
<keyword evidence="7 14" id="KW-0274">FAD</keyword>
<comment type="caution">
    <text evidence="19">The sequence shown here is derived from an EMBL/GenBank/DDBJ whole genome shotgun (WGS) entry which is preliminary data.</text>
</comment>
<evidence type="ECO:0000256" key="5">
    <source>
        <dbReference type="ARBA" id="ARBA00022490"/>
    </source>
</evidence>
<comment type="subcellular location">
    <subcellularLocation>
        <location evidence="1">Cytoplasm</location>
    </subcellularLocation>
</comment>
<evidence type="ECO:0000256" key="6">
    <source>
        <dbReference type="ARBA" id="ARBA00022630"/>
    </source>
</evidence>
<dbReference type="PRINTS" id="PR00368">
    <property type="entry name" value="FADPNR"/>
</dbReference>
<evidence type="ECO:0000256" key="1">
    <source>
        <dbReference type="ARBA" id="ARBA00004496"/>
    </source>
</evidence>